<comment type="subcellular location">
    <subcellularLocation>
        <location evidence="2">Cell inner membrane</location>
        <topology evidence="2">Single-pass membrane protein</topology>
        <orientation evidence="2">Cytoplasmic side</orientation>
    </subcellularLocation>
</comment>
<feature type="binding site" evidence="2">
    <location>
        <position position="366"/>
    </location>
    <ligand>
        <name>Fe cation</name>
        <dbReference type="ChEBI" id="CHEBI:24875"/>
    </ligand>
</feature>
<evidence type="ECO:0000256" key="2">
    <source>
        <dbReference type="HAMAP-Rule" id="MF_00994"/>
    </source>
</evidence>
<feature type="topological domain" description="Cytoplasmic" evidence="2">
    <location>
        <begin position="24"/>
        <end position="394"/>
    </location>
</feature>
<dbReference type="NCBIfam" id="NF008755">
    <property type="entry name" value="PRK11788.1-3"/>
    <property type="match status" value="1"/>
</dbReference>
<keyword evidence="2" id="KW-0677">Repeat</keyword>
<feature type="binding site" evidence="2">
    <location>
        <position position="363"/>
    </location>
    <ligand>
        <name>Fe cation</name>
        <dbReference type="ChEBI" id="CHEBI:24875"/>
    </ligand>
</feature>
<comment type="similarity">
    <text evidence="2">Belongs to the LapB family.</text>
</comment>
<proteinExistence type="inferred from homology"/>
<feature type="domain" description="LapB rubredoxin metal binding" evidence="3">
    <location>
        <begin position="361"/>
        <end position="385"/>
    </location>
</feature>
<comment type="caution">
    <text evidence="4">The sequence shown here is derived from an EMBL/GenBank/DDBJ whole genome shotgun (WGS) entry which is preliminary data.</text>
</comment>
<evidence type="ECO:0000313" key="4">
    <source>
        <dbReference type="EMBL" id="MDP9898171.1"/>
    </source>
</evidence>
<keyword evidence="2" id="KW-0472">Membrane</keyword>
<keyword evidence="1 2" id="KW-0479">Metal-binding</keyword>
<keyword evidence="2" id="KW-0812">Transmembrane</keyword>
<organism evidence="4 5">
    <name type="scientific">Variovorax ginsengisoli</name>
    <dbReference type="NCBI Taxonomy" id="363844"/>
    <lineage>
        <taxon>Bacteria</taxon>
        <taxon>Pseudomonadati</taxon>
        <taxon>Pseudomonadota</taxon>
        <taxon>Betaproteobacteria</taxon>
        <taxon>Burkholderiales</taxon>
        <taxon>Comamonadaceae</taxon>
        <taxon>Variovorax</taxon>
    </lineage>
</organism>
<evidence type="ECO:0000256" key="1">
    <source>
        <dbReference type="ARBA" id="ARBA00022723"/>
    </source>
</evidence>
<keyword evidence="2" id="KW-0802">TPR repeat</keyword>
<feature type="binding site" evidence="2">
    <location>
        <position position="380"/>
    </location>
    <ligand>
        <name>Fe cation</name>
        <dbReference type="ChEBI" id="CHEBI:24875"/>
    </ligand>
</feature>
<dbReference type="Pfam" id="PF18073">
    <property type="entry name" value="Zn_ribbon_LapB"/>
    <property type="match status" value="1"/>
</dbReference>
<dbReference type="InterPro" id="IPR030865">
    <property type="entry name" value="LapB"/>
</dbReference>
<evidence type="ECO:0000313" key="5">
    <source>
        <dbReference type="Proteomes" id="UP001226867"/>
    </source>
</evidence>
<dbReference type="Gene3D" id="1.25.40.10">
    <property type="entry name" value="Tetratricopeptide repeat domain"/>
    <property type="match status" value="1"/>
</dbReference>
<reference evidence="4 5" key="1">
    <citation type="submission" date="2023-07" db="EMBL/GenBank/DDBJ databases">
        <title>Sorghum-associated microbial communities from plants grown in Nebraska, USA.</title>
        <authorList>
            <person name="Schachtman D."/>
        </authorList>
    </citation>
    <scope>NUCLEOTIDE SEQUENCE [LARGE SCALE GENOMIC DNA]</scope>
    <source>
        <strain evidence="4 5">DS1607</strain>
    </source>
</reference>
<dbReference type="RefSeq" id="WP_307687987.1">
    <property type="nucleotide sequence ID" value="NZ_JAUSRO010000001.1"/>
</dbReference>
<keyword evidence="2" id="KW-1003">Cell membrane</keyword>
<accession>A0ABT9S311</accession>
<protein>
    <recommendedName>
        <fullName evidence="2">Lipopolysaccharide assembly protein B</fullName>
    </recommendedName>
</protein>
<name>A0ABT9S311_9BURK</name>
<comment type="function">
    <text evidence="2">Modulates cellular lipopolysaccharide (LPS) levels by regulating LpxC, which is involved in lipid A biosynthesis. May act by modulating the proteolytic activity of FtsH towards LpxC. May also coordinate assembly of proteins involved in LPS synthesis at the plasma membrane.</text>
</comment>
<keyword evidence="2" id="KW-0408">Iron</keyword>
<keyword evidence="2" id="KW-0997">Cell inner membrane</keyword>
<dbReference type="HAMAP" id="MF_00994">
    <property type="entry name" value="LPS_assembly_LapB"/>
    <property type="match status" value="1"/>
</dbReference>
<sequence length="394" mass="43892">MDFDFTWLLLSLPIAFVLGWLASRFDLRQLRFENRQAPKAYFRGLNFLLNEQQDQAIDAFIEAVQNDPDTQELHFALGNLFRRRGEYQRAVRVHEHLLSRGDLSRADRDRAQHALAQDFLRAGLLDRAEAALQKLEGTHYENAALLSLLAIYERSREWVQAAAVAQKLDATEQASYTARRAHHLCEQADEQISAGNATTASAMLQQAAALAPDAPRPAIDMAALQLRRDDANAAFATLRALSERAPLALPLYAAMLQQAAVAAGHAGEALALLQRRYEESPSIDVLEAVIALGGVPPALPGALPSPDDAPVPRDGYIAHLAHQPSLVAASRWLAGERFEHEQFHPQVQRALDQATRPLMRYRCAACGFEAHQYFWHCPGCQAWDSYPPRRVEEL</sequence>
<dbReference type="EMBL" id="JAUSRO010000001">
    <property type="protein sequence ID" value="MDP9898171.1"/>
    <property type="molecule type" value="Genomic_DNA"/>
</dbReference>
<gene>
    <name evidence="2" type="primary">lapB</name>
    <name evidence="4" type="ORF">J2W36_000404</name>
</gene>
<dbReference type="Proteomes" id="UP001226867">
    <property type="component" value="Unassembled WGS sequence"/>
</dbReference>
<keyword evidence="5" id="KW-1185">Reference proteome</keyword>
<evidence type="ECO:0000259" key="3">
    <source>
        <dbReference type="Pfam" id="PF18073"/>
    </source>
</evidence>
<dbReference type="InterPro" id="IPR011990">
    <property type="entry name" value="TPR-like_helical_dom_sf"/>
</dbReference>
<dbReference type="SUPFAM" id="SSF48452">
    <property type="entry name" value="TPR-like"/>
    <property type="match status" value="1"/>
</dbReference>
<keyword evidence="2" id="KW-1133">Transmembrane helix</keyword>
<dbReference type="InterPro" id="IPR041166">
    <property type="entry name" value="Rubredoxin_2"/>
</dbReference>
<feature type="binding site" evidence="2">
    <location>
        <position position="377"/>
    </location>
    <ligand>
        <name>Fe cation</name>
        <dbReference type="ChEBI" id="CHEBI:24875"/>
    </ligand>
</feature>